<dbReference type="Proteomes" id="UP000198609">
    <property type="component" value="Unassembled WGS sequence"/>
</dbReference>
<dbReference type="RefSeq" id="WP_093460227.1">
    <property type="nucleotide sequence ID" value="NZ_FNST01000002.1"/>
</dbReference>
<evidence type="ECO:0000259" key="5">
    <source>
        <dbReference type="Pfam" id="PF00389"/>
    </source>
</evidence>
<accession>A0A1H4KID3</accession>
<dbReference type="InterPro" id="IPR029752">
    <property type="entry name" value="D-isomer_DH_CS1"/>
</dbReference>
<evidence type="ECO:0000259" key="6">
    <source>
        <dbReference type="Pfam" id="PF02826"/>
    </source>
</evidence>
<dbReference type="PROSITE" id="PS00065">
    <property type="entry name" value="D_2_HYDROXYACID_DH_1"/>
    <property type="match status" value="1"/>
</dbReference>
<keyword evidence="2 4" id="KW-0560">Oxidoreductase</keyword>
<evidence type="ECO:0000313" key="7">
    <source>
        <dbReference type="EMBL" id="SEB57885.1"/>
    </source>
</evidence>
<dbReference type="SUPFAM" id="SSF52283">
    <property type="entry name" value="Formate/glycerate dehydrogenase catalytic domain-like"/>
    <property type="match status" value="1"/>
</dbReference>
<protein>
    <submittedName>
        <fullName evidence="7">D-3-phosphoglycerate dehydrogenase</fullName>
    </submittedName>
</protein>
<dbReference type="PANTHER" id="PTHR43761">
    <property type="entry name" value="D-ISOMER SPECIFIC 2-HYDROXYACID DEHYDROGENASE FAMILY PROTEIN (AFU_ORTHOLOGUE AFUA_1G13630)"/>
    <property type="match status" value="1"/>
</dbReference>
<sequence>MHGDEPGTILVAPHHFPDLNREHALADELDYELVVAADVDAFRAGLPDAEIVMVTPYARLTDEEFPIMKKCRAVIRYGMGYDNIDVDAATKAGIPVAIVPGTASEEVASHAFAMGLALARRLPTGDAAIRGFGWAGVIGYDTPVLSQLEVGVVGLGRIGQHVARMYSAVGARVRGYDPFIADGPVELGGLGSVLENSDIVSLHLPLNDDTRHLVDEDVLARMRKGAVVVNVSRGGLIDEEALATALKSGHIAGAGIDTFSQEPVAAENPLRSAPHTILTPHIAWRSNRSTGALQDGAVERARLALTGRPLIDLVN</sequence>
<feature type="domain" description="D-isomer specific 2-hydroxyacid dehydrogenase catalytic" evidence="5">
    <location>
        <begin position="29"/>
        <end position="315"/>
    </location>
</feature>
<reference evidence="8" key="1">
    <citation type="submission" date="2016-10" db="EMBL/GenBank/DDBJ databases">
        <authorList>
            <person name="Varghese N."/>
            <person name="Submissions S."/>
        </authorList>
    </citation>
    <scope>NUCLEOTIDE SEQUENCE [LARGE SCALE GENOMIC DNA]</scope>
    <source>
        <strain evidence="8">DSM 40318</strain>
    </source>
</reference>
<dbReference type="GO" id="GO:0016616">
    <property type="term" value="F:oxidoreductase activity, acting on the CH-OH group of donors, NAD or NADP as acceptor"/>
    <property type="evidence" value="ECO:0007669"/>
    <property type="project" value="InterPro"/>
</dbReference>
<keyword evidence="3" id="KW-0520">NAD</keyword>
<dbReference type="Pfam" id="PF02826">
    <property type="entry name" value="2-Hacid_dh_C"/>
    <property type="match status" value="1"/>
</dbReference>
<dbReference type="InterPro" id="IPR050418">
    <property type="entry name" value="D-iso_2-hydroxyacid_DH_PdxB"/>
</dbReference>
<evidence type="ECO:0000256" key="2">
    <source>
        <dbReference type="ARBA" id="ARBA00023002"/>
    </source>
</evidence>
<dbReference type="GO" id="GO:0003714">
    <property type="term" value="F:transcription corepressor activity"/>
    <property type="evidence" value="ECO:0007669"/>
    <property type="project" value="InterPro"/>
</dbReference>
<dbReference type="PANTHER" id="PTHR43761:SF1">
    <property type="entry name" value="D-ISOMER SPECIFIC 2-HYDROXYACID DEHYDROGENASE CATALYTIC DOMAIN-CONTAINING PROTEIN-RELATED"/>
    <property type="match status" value="1"/>
</dbReference>
<dbReference type="InterPro" id="IPR036291">
    <property type="entry name" value="NAD(P)-bd_dom_sf"/>
</dbReference>
<dbReference type="Gene3D" id="3.40.50.720">
    <property type="entry name" value="NAD(P)-binding Rossmann-like Domain"/>
    <property type="match status" value="2"/>
</dbReference>
<dbReference type="AlphaFoldDB" id="A0A1H4KID3"/>
<dbReference type="InterPro" id="IPR006139">
    <property type="entry name" value="D-isomer_2_OHA_DH_cat_dom"/>
</dbReference>
<evidence type="ECO:0000256" key="4">
    <source>
        <dbReference type="RuleBase" id="RU003719"/>
    </source>
</evidence>
<dbReference type="SUPFAM" id="SSF51735">
    <property type="entry name" value="NAD(P)-binding Rossmann-fold domains"/>
    <property type="match status" value="1"/>
</dbReference>
<dbReference type="EMBL" id="FNST01000002">
    <property type="protein sequence ID" value="SEB57885.1"/>
    <property type="molecule type" value="Genomic_DNA"/>
</dbReference>
<evidence type="ECO:0000256" key="3">
    <source>
        <dbReference type="ARBA" id="ARBA00023027"/>
    </source>
</evidence>
<dbReference type="PROSITE" id="PS00670">
    <property type="entry name" value="D_2_HYDROXYACID_DH_2"/>
    <property type="match status" value="1"/>
</dbReference>
<evidence type="ECO:0000256" key="1">
    <source>
        <dbReference type="ARBA" id="ARBA00005854"/>
    </source>
</evidence>
<comment type="similarity">
    <text evidence="1 4">Belongs to the D-isomer specific 2-hydroxyacid dehydrogenase family.</text>
</comment>
<name>A0A1H4KID3_STRMJ</name>
<dbReference type="GO" id="GO:0051287">
    <property type="term" value="F:NAD binding"/>
    <property type="evidence" value="ECO:0007669"/>
    <property type="project" value="InterPro"/>
</dbReference>
<gene>
    <name evidence="7" type="ORF">SAMN04490356_0718</name>
</gene>
<organism evidence="7 8">
    <name type="scientific">Streptomyces melanosporofaciens</name>
    <dbReference type="NCBI Taxonomy" id="67327"/>
    <lineage>
        <taxon>Bacteria</taxon>
        <taxon>Bacillati</taxon>
        <taxon>Actinomycetota</taxon>
        <taxon>Actinomycetes</taxon>
        <taxon>Kitasatosporales</taxon>
        <taxon>Streptomycetaceae</taxon>
        <taxon>Streptomyces</taxon>
        <taxon>Streptomyces violaceusniger group</taxon>
    </lineage>
</organism>
<dbReference type="PROSITE" id="PS00671">
    <property type="entry name" value="D_2_HYDROXYACID_DH_3"/>
    <property type="match status" value="1"/>
</dbReference>
<dbReference type="InterPro" id="IPR029753">
    <property type="entry name" value="D-isomer_DH_CS"/>
</dbReference>
<proteinExistence type="inferred from homology"/>
<dbReference type="CDD" id="cd05299">
    <property type="entry name" value="CtBP_dh"/>
    <property type="match status" value="1"/>
</dbReference>
<evidence type="ECO:0000313" key="8">
    <source>
        <dbReference type="Proteomes" id="UP000198609"/>
    </source>
</evidence>
<dbReference type="Pfam" id="PF00389">
    <property type="entry name" value="2-Hacid_dh"/>
    <property type="match status" value="1"/>
</dbReference>
<dbReference type="InterPro" id="IPR043322">
    <property type="entry name" value="CtBP"/>
</dbReference>
<dbReference type="InterPro" id="IPR006140">
    <property type="entry name" value="D-isomer_DH_NAD-bd"/>
</dbReference>
<keyword evidence="8" id="KW-1185">Reference proteome</keyword>
<feature type="domain" description="D-isomer specific 2-hydroxyacid dehydrogenase NAD-binding" evidence="6">
    <location>
        <begin position="113"/>
        <end position="283"/>
    </location>
</feature>